<dbReference type="GeneID" id="130467729"/>
<organism evidence="2 3">
    <name type="scientific">Spinacia oleracea</name>
    <name type="common">Spinach</name>
    <dbReference type="NCBI Taxonomy" id="3562"/>
    <lineage>
        <taxon>Eukaryota</taxon>
        <taxon>Viridiplantae</taxon>
        <taxon>Streptophyta</taxon>
        <taxon>Embryophyta</taxon>
        <taxon>Tracheophyta</taxon>
        <taxon>Spermatophyta</taxon>
        <taxon>Magnoliopsida</taxon>
        <taxon>eudicotyledons</taxon>
        <taxon>Gunneridae</taxon>
        <taxon>Pentapetalae</taxon>
        <taxon>Caryophyllales</taxon>
        <taxon>Chenopodiaceae</taxon>
        <taxon>Chenopodioideae</taxon>
        <taxon>Anserineae</taxon>
        <taxon>Spinacia</taxon>
    </lineage>
</organism>
<evidence type="ECO:0000259" key="1">
    <source>
        <dbReference type="SMART" id="SM01037"/>
    </source>
</evidence>
<dbReference type="CDD" id="cd07816">
    <property type="entry name" value="Bet_v1-like"/>
    <property type="match status" value="1"/>
</dbReference>
<reference evidence="2" key="1">
    <citation type="journal article" date="2021" name="Nat. Commun.">
        <title>Genomic analyses provide insights into spinach domestication and the genetic basis of agronomic traits.</title>
        <authorList>
            <person name="Cai X."/>
            <person name="Sun X."/>
            <person name="Xu C."/>
            <person name="Sun H."/>
            <person name="Wang X."/>
            <person name="Ge C."/>
            <person name="Zhang Z."/>
            <person name="Wang Q."/>
            <person name="Fei Z."/>
            <person name="Jiao C."/>
            <person name="Wang Q."/>
        </authorList>
    </citation>
    <scope>NUCLEOTIDE SEQUENCE [LARGE SCALE GENOMIC DNA]</scope>
    <source>
        <strain evidence="2">cv. Varoflay</strain>
    </source>
</reference>
<dbReference type="Pfam" id="PF00407">
    <property type="entry name" value="Bet_v_1"/>
    <property type="match status" value="1"/>
</dbReference>
<reference evidence="3" key="2">
    <citation type="submission" date="2025-08" db="UniProtKB">
        <authorList>
            <consortium name="RefSeq"/>
        </authorList>
    </citation>
    <scope>IDENTIFICATION</scope>
    <source>
        <tissue evidence="3">Leaf</tissue>
    </source>
</reference>
<name>A0ABM3R9T5_SPIOL</name>
<accession>A0ABM3R9T5</accession>
<dbReference type="InterPro" id="IPR023393">
    <property type="entry name" value="START-like_dom_sf"/>
</dbReference>
<protein>
    <submittedName>
        <fullName evidence="3">MLP-like protein 43</fullName>
    </submittedName>
</protein>
<sequence>MGVTGKLEVEVDIKCHGDIFHELFGQKPHNVPGITPDKIHTCDVHEGEFGKPGSIISWDYTLDGKKCVAKEIVEAIDEENKSVRFKVIEGDLLKEFKSLTISIHVVPKPEVTAVMWVAEFEKIADDGPYPSKIMDFCIHVTRDIEAHHLKE</sequence>
<feature type="domain" description="Bet v I/Major latex protein" evidence="1">
    <location>
        <begin position="2"/>
        <end position="151"/>
    </location>
</feature>
<dbReference type="SUPFAM" id="SSF55961">
    <property type="entry name" value="Bet v1-like"/>
    <property type="match status" value="1"/>
</dbReference>
<dbReference type="PANTHER" id="PTHR31907">
    <property type="entry name" value="MLP-LIKE PROTEIN 423"/>
    <property type="match status" value="1"/>
</dbReference>
<dbReference type="Gene3D" id="3.30.530.20">
    <property type="match status" value="1"/>
</dbReference>
<dbReference type="RefSeq" id="XP_056692381.1">
    <property type="nucleotide sequence ID" value="XM_056836403.1"/>
</dbReference>
<keyword evidence="2" id="KW-1185">Reference proteome</keyword>
<dbReference type="InterPro" id="IPR051761">
    <property type="entry name" value="MLP-like_ligand-binding"/>
</dbReference>
<dbReference type="SMART" id="SM01037">
    <property type="entry name" value="Bet_v_1"/>
    <property type="match status" value="1"/>
</dbReference>
<dbReference type="Proteomes" id="UP000813463">
    <property type="component" value="Chromosome 2"/>
</dbReference>
<dbReference type="InterPro" id="IPR000916">
    <property type="entry name" value="Bet_v_I/MLP"/>
</dbReference>
<gene>
    <name evidence="3" type="primary">LOC130467729</name>
</gene>
<evidence type="ECO:0000313" key="2">
    <source>
        <dbReference type="Proteomes" id="UP000813463"/>
    </source>
</evidence>
<evidence type="ECO:0000313" key="3">
    <source>
        <dbReference type="RefSeq" id="XP_056692381.1"/>
    </source>
</evidence>
<proteinExistence type="predicted"/>